<dbReference type="InParanoid" id="A0A024FVI3"/>
<feature type="region of interest" description="Disordered" evidence="1">
    <location>
        <begin position="146"/>
        <end position="167"/>
    </location>
</feature>
<reference evidence="2 3" key="1">
    <citation type="submission" date="2012-05" db="EMBL/GenBank/DDBJ databases">
        <title>Recombination and specialization in a pathogen metapopulation.</title>
        <authorList>
            <person name="Gardiner A."/>
            <person name="Kemen E."/>
            <person name="Schultz-Larsen T."/>
            <person name="MacLean D."/>
            <person name="Van Oosterhout C."/>
            <person name="Jones J.D.G."/>
        </authorList>
    </citation>
    <scope>NUCLEOTIDE SEQUENCE [LARGE SCALE GENOMIC DNA]</scope>
    <source>
        <strain evidence="2 3">Ac Nc2</strain>
    </source>
</reference>
<name>A0A024FVI3_9STRA</name>
<feature type="region of interest" description="Disordered" evidence="1">
    <location>
        <begin position="41"/>
        <end position="76"/>
    </location>
</feature>
<dbReference type="AlphaFoldDB" id="A0A024FVI3"/>
<organism evidence="2 3">
    <name type="scientific">Albugo candida</name>
    <dbReference type="NCBI Taxonomy" id="65357"/>
    <lineage>
        <taxon>Eukaryota</taxon>
        <taxon>Sar</taxon>
        <taxon>Stramenopiles</taxon>
        <taxon>Oomycota</taxon>
        <taxon>Peronosporomycetes</taxon>
        <taxon>Albuginales</taxon>
        <taxon>Albuginaceae</taxon>
        <taxon>Albugo</taxon>
    </lineage>
</organism>
<keyword evidence="3" id="KW-1185">Reference proteome</keyword>
<protein>
    <submittedName>
        <fullName evidence="2">Uncharacterized protein</fullName>
    </submittedName>
</protein>
<dbReference type="OrthoDB" id="161294at2759"/>
<feature type="compositionally biased region" description="Basic and acidic residues" evidence="1">
    <location>
        <begin position="150"/>
        <end position="167"/>
    </location>
</feature>
<evidence type="ECO:0000313" key="2">
    <source>
        <dbReference type="EMBL" id="CCI11021.1"/>
    </source>
</evidence>
<gene>
    <name evidence="2" type="ORF">BN9_122330</name>
</gene>
<sequence length="167" mass="19812">MYFDLMADQMLATSFNRDYFHHQGRIDDDEKCFKDLTAKEEDKHKVNKEDDKEKKQDDRTFSSYPYSSSSVLDDKKRRITSRCRRYEGSSGRLKALHEREVDSKKLRIIWNRMKKDGEVKHDTICSNGSSEEFEKLWRETRFAKAQTNALKDHAEGTENKEETSNEK</sequence>
<dbReference type="EMBL" id="CAIX01000512">
    <property type="protein sequence ID" value="CCI11021.1"/>
    <property type="molecule type" value="Genomic_DNA"/>
</dbReference>
<evidence type="ECO:0000256" key="1">
    <source>
        <dbReference type="SAM" id="MobiDB-lite"/>
    </source>
</evidence>
<comment type="caution">
    <text evidence="2">The sequence shown here is derived from an EMBL/GenBank/DDBJ whole genome shotgun (WGS) entry which is preliminary data.</text>
</comment>
<accession>A0A024FVI3</accession>
<proteinExistence type="predicted"/>
<feature type="compositionally biased region" description="Basic and acidic residues" evidence="1">
    <location>
        <begin position="41"/>
        <end position="60"/>
    </location>
</feature>
<dbReference type="Proteomes" id="UP000053237">
    <property type="component" value="Unassembled WGS sequence"/>
</dbReference>
<evidence type="ECO:0000313" key="3">
    <source>
        <dbReference type="Proteomes" id="UP000053237"/>
    </source>
</evidence>